<dbReference type="Pfam" id="PF03583">
    <property type="entry name" value="LIP"/>
    <property type="match status" value="1"/>
</dbReference>
<dbReference type="InterPro" id="IPR005152">
    <property type="entry name" value="Lipase_secreted"/>
</dbReference>
<dbReference type="InterPro" id="IPR029058">
    <property type="entry name" value="AB_hydrolase_fold"/>
</dbReference>
<comment type="caution">
    <text evidence="1">The sequence shown here is derived from an EMBL/GenBank/DDBJ whole genome shotgun (WGS) entry which is preliminary data.</text>
</comment>
<keyword evidence="2" id="KW-1185">Reference proteome</keyword>
<sequence>MGLAPKCAPSAGFPTGTAVEGNLINQALLRGWAVAVTDYELVGDPGVETYTVGRAEGQAVLDAARAAERLPGTGLDADSPVGIMGYSQGGQAAGWAAELHHGYAPDLNVQGTATGGVPADLLKVADYNNGNIGAGLILMAGVGHDTAYPELDLAKYLNAKGRYYVDLDKTQCVAEDTIAAAFKTVDEVTVTDPLVQPDWQRRLRADQLGTHAPDAPVHLYQATDDELIPYPVAAQLRREWCGEGGTVWWRELPLMGHVEGAVAGSPLAMDWLAERFAGRPADGNC</sequence>
<accession>A0ABT5ZTK2</accession>
<dbReference type="Proteomes" id="UP001216579">
    <property type="component" value="Unassembled WGS sequence"/>
</dbReference>
<dbReference type="SUPFAM" id="SSF53474">
    <property type="entry name" value="alpha/beta-Hydrolases"/>
    <property type="match status" value="1"/>
</dbReference>
<dbReference type="Gene3D" id="1.10.260.130">
    <property type="match status" value="1"/>
</dbReference>
<proteinExistence type="predicted"/>
<dbReference type="PANTHER" id="PTHR34853:SF1">
    <property type="entry name" value="LIPASE 5"/>
    <property type="match status" value="1"/>
</dbReference>
<dbReference type="PANTHER" id="PTHR34853">
    <property type="match status" value="1"/>
</dbReference>
<reference evidence="1 2" key="1">
    <citation type="submission" date="2023-03" db="EMBL/GenBank/DDBJ databases">
        <title>Draft genome sequence of Streptomyces sp. RB6PN23 isolated from peat swamp forest in Thailand.</title>
        <authorList>
            <person name="Klaysubun C."/>
            <person name="Duangmal K."/>
        </authorList>
    </citation>
    <scope>NUCLEOTIDE SEQUENCE [LARGE SCALE GENOMIC DNA]</scope>
    <source>
        <strain evidence="1 2">RB6PN23</strain>
    </source>
</reference>
<dbReference type="EMBL" id="JARJBC010000023">
    <property type="protein sequence ID" value="MDF3293160.1"/>
    <property type="molecule type" value="Genomic_DNA"/>
</dbReference>
<gene>
    <name evidence="1" type="ORF">P3G67_28890</name>
</gene>
<dbReference type="RefSeq" id="WP_276096113.1">
    <property type="nucleotide sequence ID" value="NZ_JARJBC010000023.1"/>
</dbReference>
<organism evidence="1 2">
    <name type="scientific">Streptomyces silvisoli</name>
    <dbReference type="NCBI Taxonomy" id="3034235"/>
    <lineage>
        <taxon>Bacteria</taxon>
        <taxon>Bacillati</taxon>
        <taxon>Actinomycetota</taxon>
        <taxon>Actinomycetes</taxon>
        <taxon>Kitasatosporales</taxon>
        <taxon>Streptomycetaceae</taxon>
        <taxon>Streptomyces</taxon>
    </lineage>
</organism>
<name>A0ABT5ZTK2_9ACTN</name>
<evidence type="ECO:0000313" key="2">
    <source>
        <dbReference type="Proteomes" id="UP001216579"/>
    </source>
</evidence>
<dbReference type="Gene3D" id="3.40.50.1820">
    <property type="entry name" value="alpha/beta hydrolase"/>
    <property type="match status" value="1"/>
</dbReference>
<protein>
    <submittedName>
        <fullName evidence="1">Lipase family protein</fullName>
    </submittedName>
</protein>
<evidence type="ECO:0000313" key="1">
    <source>
        <dbReference type="EMBL" id="MDF3293160.1"/>
    </source>
</evidence>